<protein>
    <submittedName>
        <fullName evidence="2">POZ domain-containing protein</fullName>
    </submittedName>
</protein>
<accession>A0A6A6RAX9</accession>
<dbReference type="InterPro" id="IPR011333">
    <property type="entry name" value="SKP1/BTB/POZ_sf"/>
</dbReference>
<name>A0A6A6RAX9_9PEZI</name>
<dbReference type="InterPro" id="IPR000210">
    <property type="entry name" value="BTB/POZ_dom"/>
</dbReference>
<sequence>MANTAGPASGAYMFNNKWLSDVLLRVHGTDGTIVEFPAHRERLVTRSAYFMKMFNENSFKEAKEKVVDLKDVDLKHFEIALYWMYTKEERDVEDETVAELLENVVLLYHIADFYIIPSLLQHCVDRFRDGAMQNFDSKSDEFRAALLDAADLYYKTCAETESSLGRCVVKLVQKVKWTKDDNVGDLQKMLKKHPLFALDYALETTRQNSV</sequence>
<dbReference type="OrthoDB" id="6359816at2759"/>
<dbReference type="SMART" id="SM00225">
    <property type="entry name" value="BTB"/>
    <property type="match status" value="1"/>
</dbReference>
<dbReference type="CDD" id="cd18186">
    <property type="entry name" value="BTB_POZ_ZBTB_KLHL-like"/>
    <property type="match status" value="1"/>
</dbReference>
<gene>
    <name evidence="2" type="ORF">BU16DRAFT_532392</name>
</gene>
<dbReference type="AlphaFoldDB" id="A0A6A6RAX9"/>
<keyword evidence="3" id="KW-1185">Reference proteome</keyword>
<dbReference type="Gene3D" id="3.30.710.10">
    <property type="entry name" value="Potassium Channel Kv1.1, Chain A"/>
    <property type="match status" value="1"/>
</dbReference>
<reference evidence="2" key="1">
    <citation type="journal article" date="2020" name="Stud. Mycol.">
        <title>101 Dothideomycetes genomes: a test case for predicting lifestyles and emergence of pathogens.</title>
        <authorList>
            <person name="Haridas S."/>
            <person name="Albert R."/>
            <person name="Binder M."/>
            <person name="Bloem J."/>
            <person name="Labutti K."/>
            <person name="Salamov A."/>
            <person name="Andreopoulos B."/>
            <person name="Baker S."/>
            <person name="Barry K."/>
            <person name="Bills G."/>
            <person name="Bluhm B."/>
            <person name="Cannon C."/>
            <person name="Castanera R."/>
            <person name="Culley D."/>
            <person name="Daum C."/>
            <person name="Ezra D."/>
            <person name="Gonzalez J."/>
            <person name="Henrissat B."/>
            <person name="Kuo A."/>
            <person name="Liang C."/>
            <person name="Lipzen A."/>
            <person name="Lutzoni F."/>
            <person name="Magnuson J."/>
            <person name="Mondo S."/>
            <person name="Nolan M."/>
            <person name="Ohm R."/>
            <person name="Pangilinan J."/>
            <person name="Park H.-J."/>
            <person name="Ramirez L."/>
            <person name="Alfaro M."/>
            <person name="Sun H."/>
            <person name="Tritt A."/>
            <person name="Yoshinaga Y."/>
            <person name="Zwiers L.-H."/>
            <person name="Turgeon B."/>
            <person name="Goodwin S."/>
            <person name="Spatafora J."/>
            <person name="Crous P."/>
            <person name="Grigoriev I."/>
        </authorList>
    </citation>
    <scope>NUCLEOTIDE SEQUENCE</scope>
    <source>
        <strain evidence="2">CBS 269.34</strain>
    </source>
</reference>
<evidence type="ECO:0000259" key="1">
    <source>
        <dbReference type="PROSITE" id="PS50097"/>
    </source>
</evidence>
<dbReference type="Pfam" id="PF00651">
    <property type="entry name" value="BTB"/>
    <property type="match status" value="1"/>
</dbReference>
<organism evidence="2 3">
    <name type="scientific">Lophium mytilinum</name>
    <dbReference type="NCBI Taxonomy" id="390894"/>
    <lineage>
        <taxon>Eukaryota</taxon>
        <taxon>Fungi</taxon>
        <taxon>Dikarya</taxon>
        <taxon>Ascomycota</taxon>
        <taxon>Pezizomycotina</taxon>
        <taxon>Dothideomycetes</taxon>
        <taxon>Pleosporomycetidae</taxon>
        <taxon>Mytilinidiales</taxon>
        <taxon>Mytilinidiaceae</taxon>
        <taxon>Lophium</taxon>
    </lineage>
</organism>
<dbReference type="Proteomes" id="UP000799750">
    <property type="component" value="Unassembled WGS sequence"/>
</dbReference>
<dbReference type="EMBL" id="MU004181">
    <property type="protein sequence ID" value="KAF2501958.1"/>
    <property type="molecule type" value="Genomic_DNA"/>
</dbReference>
<dbReference type="PROSITE" id="PS50097">
    <property type="entry name" value="BTB"/>
    <property type="match status" value="1"/>
</dbReference>
<dbReference type="PANTHER" id="PTHR24413">
    <property type="entry name" value="SPECKLE-TYPE POZ PROTEIN"/>
    <property type="match status" value="1"/>
</dbReference>
<evidence type="ECO:0000313" key="3">
    <source>
        <dbReference type="Proteomes" id="UP000799750"/>
    </source>
</evidence>
<dbReference type="SUPFAM" id="SSF54695">
    <property type="entry name" value="POZ domain"/>
    <property type="match status" value="1"/>
</dbReference>
<feature type="domain" description="BTB" evidence="1">
    <location>
        <begin position="20"/>
        <end position="88"/>
    </location>
</feature>
<proteinExistence type="predicted"/>
<evidence type="ECO:0000313" key="2">
    <source>
        <dbReference type="EMBL" id="KAF2501958.1"/>
    </source>
</evidence>